<feature type="active site" description="N6-AMP-lysine intermediate" evidence="14">
    <location>
        <position position="122"/>
    </location>
</feature>
<dbReference type="NCBIfam" id="TIGR00575">
    <property type="entry name" value="dnlj"/>
    <property type="match status" value="1"/>
</dbReference>
<evidence type="ECO:0000256" key="2">
    <source>
        <dbReference type="ARBA" id="ARBA00012722"/>
    </source>
</evidence>
<dbReference type="InterPro" id="IPR004150">
    <property type="entry name" value="NAD_DNA_ligase_OB"/>
</dbReference>
<dbReference type="HAMAP" id="MF_01588">
    <property type="entry name" value="DNA_ligase_A"/>
    <property type="match status" value="1"/>
</dbReference>
<feature type="binding site" evidence="14">
    <location>
        <position position="120"/>
    </location>
    <ligand>
        <name>NAD(+)</name>
        <dbReference type="ChEBI" id="CHEBI:57540"/>
    </ligand>
</feature>
<evidence type="ECO:0000256" key="10">
    <source>
        <dbReference type="ARBA" id="ARBA00023027"/>
    </source>
</evidence>
<evidence type="ECO:0000256" key="12">
    <source>
        <dbReference type="ARBA" id="ARBA00034005"/>
    </source>
</evidence>
<evidence type="ECO:0000256" key="7">
    <source>
        <dbReference type="ARBA" id="ARBA00022763"/>
    </source>
</evidence>
<keyword evidence="5 14" id="KW-0235">DNA replication</keyword>
<name>A0A2M7V4A0_9BACT</name>
<dbReference type="SUPFAM" id="SSF56091">
    <property type="entry name" value="DNA ligase/mRNA capping enzyme, catalytic domain"/>
    <property type="match status" value="1"/>
</dbReference>
<reference evidence="17" key="1">
    <citation type="submission" date="2017-09" db="EMBL/GenBank/DDBJ databases">
        <title>Depth-based differentiation of microbial function through sediment-hosted aquifers and enrichment of novel symbionts in the deep terrestrial subsurface.</title>
        <authorList>
            <person name="Probst A.J."/>
            <person name="Ladd B."/>
            <person name="Jarett J.K."/>
            <person name="Geller-Mcgrath D.E."/>
            <person name="Sieber C.M.K."/>
            <person name="Emerson J.B."/>
            <person name="Anantharaman K."/>
            <person name="Thomas B.C."/>
            <person name="Malmstrom R."/>
            <person name="Stieglmeier M."/>
            <person name="Klingl A."/>
            <person name="Woyke T."/>
            <person name="Ryan C.M."/>
            <person name="Banfield J.F."/>
        </authorList>
    </citation>
    <scope>NUCLEOTIDE SEQUENCE [LARGE SCALE GENOMIC DNA]</scope>
</reference>
<proteinExistence type="inferred from homology"/>
<dbReference type="CDD" id="cd00114">
    <property type="entry name" value="LIGANc"/>
    <property type="match status" value="1"/>
</dbReference>
<dbReference type="FunFam" id="1.10.150.20:FF:000006">
    <property type="entry name" value="DNA ligase"/>
    <property type="match status" value="1"/>
</dbReference>
<keyword evidence="14" id="KW-0464">Manganese</keyword>
<feature type="binding site" evidence="14">
    <location>
        <position position="177"/>
    </location>
    <ligand>
        <name>NAD(+)</name>
        <dbReference type="ChEBI" id="CHEBI:57540"/>
    </ligand>
</feature>
<dbReference type="InterPro" id="IPR013839">
    <property type="entry name" value="DNAligase_adenylation"/>
</dbReference>
<dbReference type="GO" id="GO:0046872">
    <property type="term" value="F:metal ion binding"/>
    <property type="evidence" value="ECO:0007669"/>
    <property type="project" value="UniProtKB-KW"/>
</dbReference>
<feature type="domain" description="BRCT" evidence="15">
    <location>
        <begin position="600"/>
        <end position="676"/>
    </location>
</feature>
<keyword evidence="10 14" id="KW-0520">NAD</keyword>
<dbReference type="SMART" id="SM00532">
    <property type="entry name" value="LIGANc"/>
    <property type="match status" value="1"/>
</dbReference>
<dbReference type="CDD" id="cd17748">
    <property type="entry name" value="BRCT_DNA_ligase_like"/>
    <property type="match status" value="1"/>
</dbReference>
<comment type="caution">
    <text evidence="14">Lacks conserved residue(s) required for the propagation of feature annotation.</text>
</comment>
<feature type="binding site" evidence="14">
    <location>
        <position position="442"/>
    </location>
    <ligand>
        <name>Zn(2+)</name>
        <dbReference type="ChEBI" id="CHEBI:29105"/>
    </ligand>
</feature>
<dbReference type="InterPro" id="IPR036420">
    <property type="entry name" value="BRCT_dom_sf"/>
</dbReference>
<dbReference type="GO" id="GO:0005829">
    <property type="term" value="C:cytosol"/>
    <property type="evidence" value="ECO:0007669"/>
    <property type="project" value="TreeGrafter"/>
</dbReference>
<dbReference type="Pfam" id="PF14520">
    <property type="entry name" value="HHH_5"/>
    <property type="match status" value="1"/>
</dbReference>
<keyword evidence="11 14" id="KW-0234">DNA repair</keyword>
<accession>A0A2M7V4A0</accession>
<dbReference type="PANTHER" id="PTHR23389">
    <property type="entry name" value="CHROMOSOME TRANSMISSION FIDELITY FACTOR 18"/>
    <property type="match status" value="1"/>
</dbReference>
<keyword evidence="8 14" id="KW-0862">Zinc</keyword>
<evidence type="ECO:0000313" key="17">
    <source>
        <dbReference type="Proteomes" id="UP000230078"/>
    </source>
</evidence>
<dbReference type="Gene3D" id="2.40.50.140">
    <property type="entry name" value="Nucleic acid-binding proteins"/>
    <property type="match status" value="1"/>
</dbReference>
<evidence type="ECO:0000256" key="8">
    <source>
        <dbReference type="ARBA" id="ARBA00022833"/>
    </source>
</evidence>
<dbReference type="InterPro" id="IPR033136">
    <property type="entry name" value="DNA_ligase_CS"/>
</dbReference>
<dbReference type="InterPro" id="IPR012340">
    <property type="entry name" value="NA-bd_OB-fold"/>
</dbReference>
<evidence type="ECO:0000256" key="11">
    <source>
        <dbReference type="ARBA" id="ARBA00023204"/>
    </source>
</evidence>
<dbReference type="EC" id="6.5.1.2" evidence="2 14"/>
<evidence type="ECO:0000256" key="9">
    <source>
        <dbReference type="ARBA" id="ARBA00022842"/>
    </source>
</evidence>
<keyword evidence="6 14" id="KW-0479">Metal-binding</keyword>
<dbReference type="AlphaFoldDB" id="A0A2M7V4A0"/>
<dbReference type="GO" id="GO:0006260">
    <property type="term" value="P:DNA replication"/>
    <property type="evidence" value="ECO:0007669"/>
    <property type="project" value="UniProtKB-KW"/>
</dbReference>
<protein>
    <recommendedName>
        <fullName evidence="3 14">DNA ligase</fullName>
        <ecNumber evidence="2 14">6.5.1.2</ecNumber>
    </recommendedName>
    <alternativeName>
        <fullName evidence="14">Polydeoxyribonucleotide synthase [NAD(+)]</fullName>
    </alternativeName>
</protein>
<dbReference type="InterPro" id="IPR013840">
    <property type="entry name" value="DNAligase_N"/>
</dbReference>
<dbReference type="Gene3D" id="3.40.50.10190">
    <property type="entry name" value="BRCT domain"/>
    <property type="match status" value="1"/>
</dbReference>
<sequence>MADNYLKQKVIKLRSQIDDLRHKYHVLNDPQVTDKMYEGLMDELRKLEKAHPELVSPDSPTQRVAGKIASGFSKVTHHVPQWSFDDAFSREDLDKWEERNMKILEKQFGKKPTDLSYVCELKIDGLHIVLTYENGQLQTAATRGDGTVGEDVTQNVKTIHSIPLTIAEKNTLVVEGEVWLGTAMFEKVNKEREKAGEALYANPRNVAAGTLRQLNSSIVAVRKLQCTTYDISLGNAPDTQAKELKKLGTLKFPTDNDWNICKTMDGVWHMYETWIDRDHKKKPFWIDGIVIKINEKKYQDALGFTGKSPRWAIAMKFPAEQGTTTIHDVYWQVGRTGVLTPVAHMDPVQLAGTTVTHATLHNMDEIQRLGVKVGDNVVVEKAGDIIPKVLRVLEKMRDGSEKTIREPKKCPVCLSPVTRAQIDAGKGKQESGAGIVCTNSACYAQELRRIAHFVSKAAFNIDGMGKKIVEQLVDEGLIKHAADIFTLTIGDLSALERFGEKSSENVVSAIERARNVTLPRFIFALGISHVGEETAVRLADVYGTIEKLQEATQEELENVSDIGSTVAASIVSWFGKKENQEFVAALIENGVRIKKSKKQEIKKTFVGKTFVLTGTLSTMTRDDAKEKIRARGGDVSGSVSKNTDFVVVGENAGSKAEKAKSLGVKMVDEKEFGRML</sequence>
<feature type="binding site" evidence="14">
    <location>
        <position position="410"/>
    </location>
    <ligand>
        <name>Zn(2+)</name>
        <dbReference type="ChEBI" id="CHEBI:29105"/>
    </ligand>
</feature>
<organism evidence="16 17">
    <name type="scientific">Candidatus Magasanikbacteria bacterium CG_4_10_14_0_2_um_filter_41_31</name>
    <dbReference type="NCBI Taxonomy" id="1974639"/>
    <lineage>
        <taxon>Bacteria</taxon>
        <taxon>Candidatus Magasanikiibacteriota</taxon>
    </lineage>
</organism>
<comment type="cofactor">
    <cofactor evidence="14">
        <name>Mg(2+)</name>
        <dbReference type="ChEBI" id="CHEBI:18420"/>
    </cofactor>
    <cofactor evidence="14">
        <name>Mn(2+)</name>
        <dbReference type="ChEBI" id="CHEBI:29035"/>
    </cofactor>
</comment>
<dbReference type="NCBIfam" id="NF005932">
    <property type="entry name" value="PRK07956.1"/>
    <property type="match status" value="1"/>
</dbReference>
<dbReference type="InterPro" id="IPR001357">
    <property type="entry name" value="BRCT_dom"/>
</dbReference>
<evidence type="ECO:0000256" key="1">
    <source>
        <dbReference type="ARBA" id="ARBA00004067"/>
    </source>
</evidence>
<dbReference type="Proteomes" id="UP000230078">
    <property type="component" value="Unassembled WGS sequence"/>
</dbReference>
<dbReference type="EMBL" id="PFPI01000028">
    <property type="protein sequence ID" value="PIZ93354.1"/>
    <property type="molecule type" value="Genomic_DNA"/>
</dbReference>
<comment type="caution">
    <text evidence="16">The sequence shown here is derived from an EMBL/GenBank/DDBJ whole genome shotgun (WGS) entry which is preliminary data.</text>
</comment>
<evidence type="ECO:0000256" key="5">
    <source>
        <dbReference type="ARBA" id="ARBA00022705"/>
    </source>
</evidence>
<dbReference type="Gene3D" id="1.10.150.20">
    <property type="entry name" value="5' to 3' exonuclease, C-terminal subdomain"/>
    <property type="match status" value="2"/>
</dbReference>
<dbReference type="Pfam" id="PF00533">
    <property type="entry name" value="BRCT"/>
    <property type="match status" value="1"/>
</dbReference>
<evidence type="ECO:0000256" key="6">
    <source>
        <dbReference type="ARBA" id="ARBA00022723"/>
    </source>
</evidence>
<keyword evidence="9 14" id="KW-0460">Magnesium</keyword>
<dbReference type="Pfam" id="PF03120">
    <property type="entry name" value="OB_DNA_ligase"/>
    <property type="match status" value="1"/>
</dbReference>
<dbReference type="InterPro" id="IPR003583">
    <property type="entry name" value="Hlx-hairpin-Hlx_DNA-bd_motif"/>
</dbReference>
<evidence type="ECO:0000259" key="15">
    <source>
        <dbReference type="PROSITE" id="PS50172"/>
    </source>
</evidence>
<feature type="binding site" evidence="14">
    <location>
        <position position="437"/>
    </location>
    <ligand>
        <name>Zn(2+)</name>
        <dbReference type="ChEBI" id="CHEBI:29105"/>
    </ligand>
</feature>
<dbReference type="SUPFAM" id="SSF50249">
    <property type="entry name" value="Nucleic acid-binding proteins"/>
    <property type="match status" value="1"/>
</dbReference>
<dbReference type="FunFam" id="2.40.50.140:FF:000012">
    <property type="entry name" value="DNA ligase"/>
    <property type="match status" value="1"/>
</dbReference>
<dbReference type="SUPFAM" id="SSF52113">
    <property type="entry name" value="BRCT domain"/>
    <property type="match status" value="1"/>
</dbReference>
<keyword evidence="7 14" id="KW-0227">DNA damage</keyword>
<dbReference type="InterPro" id="IPR041663">
    <property type="entry name" value="DisA/LigA_HHH"/>
</dbReference>
<feature type="binding site" evidence="14">
    <location>
        <position position="413"/>
    </location>
    <ligand>
        <name>Zn(2+)</name>
        <dbReference type="ChEBI" id="CHEBI:29105"/>
    </ligand>
</feature>
<evidence type="ECO:0000256" key="3">
    <source>
        <dbReference type="ARBA" id="ARBA00013308"/>
    </source>
</evidence>
<dbReference type="InterPro" id="IPR001679">
    <property type="entry name" value="DNA_ligase"/>
</dbReference>
<dbReference type="Pfam" id="PF01653">
    <property type="entry name" value="DNA_ligase_aden"/>
    <property type="match status" value="1"/>
</dbReference>
<dbReference type="PROSITE" id="PS01056">
    <property type="entry name" value="DNA_LIGASE_N2"/>
    <property type="match status" value="1"/>
</dbReference>
<evidence type="ECO:0000256" key="14">
    <source>
        <dbReference type="HAMAP-Rule" id="MF_01588"/>
    </source>
</evidence>
<comment type="function">
    <text evidence="1 14">DNA ligase that catalyzes the formation of phosphodiester linkages between 5'-phosphoryl and 3'-hydroxyl groups in double-stranded DNA using NAD as a coenzyme and as the energy source for the reaction. It is essential for DNA replication and repair of damaged DNA.</text>
</comment>
<feature type="binding site" evidence="14">
    <location>
        <position position="143"/>
    </location>
    <ligand>
        <name>NAD(+)</name>
        <dbReference type="ChEBI" id="CHEBI:57540"/>
    </ligand>
</feature>
<comment type="catalytic activity">
    <reaction evidence="12 14">
        <text>NAD(+) + (deoxyribonucleotide)n-3'-hydroxyl + 5'-phospho-(deoxyribonucleotide)m = (deoxyribonucleotide)n+m + AMP + beta-nicotinamide D-nucleotide.</text>
        <dbReference type="EC" id="6.5.1.2"/>
    </reaction>
</comment>
<dbReference type="FunFam" id="1.10.150.20:FF:000007">
    <property type="entry name" value="DNA ligase"/>
    <property type="match status" value="1"/>
</dbReference>
<dbReference type="SMART" id="SM00278">
    <property type="entry name" value="HhH1"/>
    <property type="match status" value="4"/>
</dbReference>
<evidence type="ECO:0000256" key="13">
    <source>
        <dbReference type="ARBA" id="ARBA00060881"/>
    </source>
</evidence>
<gene>
    <name evidence="14" type="primary">ligA</name>
    <name evidence="16" type="ORF">COX83_02225</name>
</gene>
<evidence type="ECO:0000256" key="4">
    <source>
        <dbReference type="ARBA" id="ARBA00022598"/>
    </source>
</evidence>
<dbReference type="InterPro" id="IPR010994">
    <property type="entry name" value="RuvA_2-like"/>
</dbReference>
<dbReference type="SMART" id="SM00292">
    <property type="entry name" value="BRCT"/>
    <property type="match status" value="1"/>
</dbReference>
<feature type="binding site" evidence="14">
    <location>
        <position position="316"/>
    </location>
    <ligand>
        <name>NAD(+)</name>
        <dbReference type="ChEBI" id="CHEBI:57540"/>
    </ligand>
</feature>
<feature type="binding site" evidence="14">
    <location>
        <begin position="83"/>
        <end position="84"/>
    </location>
    <ligand>
        <name>NAD(+)</name>
        <dbReference type="ChEBI" id="CHEBI:57540"/>
    </ligand>
</feature>
<dbReference type="GO" id="GO:0003677">
    <property type="term" value="F:DNA binding"/>
    <property type="evidence" value="ECO:0007669"/>
    <property type="project" value="InterPro"/>
</dbReference>
<dbReference type="GO" id="GO:0006281">
    <property type="term" value="P:DNA repair"/>
    <property type="evidence" value="ECO:0007669"/>
    <property type="project" value="UniProtKB-KW"/>
</dbReference>
<comment type="similarity">
    <text evidence="13 14">Belongs to the NAD-dependent DNA ligase family. LigA subfamily.</text>
</comment>
<dbReference type="Gene3D" id="3.30.470.30">
    <property type="entry name" value="DNA ligase/mRNA capping enzyme"/>
    <property type="match status" value="1"/>
</dbReference>
<dbReference type="PROSITE" id="PS50172">
    <property type="entry name" value="BRCT"/>
    <property type="match status" value="1"/>
</dbReference>
<dbReference type="SUPFAM" id="SSF47781">
    <property type="entry name" value="RuvA domain 2-like"/>
    <property type="match status" value="1"/>
</dbReference>
<evidence type="ECO:0000313" key="16">
    <source>
        <dbReference type="EMBL" id="PIZ93354.1"/>
    </source>
</evidence>
<keyword evidence="4 14" id="KW-0436">Ligase</keyword>
<feature type="binding site" evidence="14">
    <location>
        <position position="292"/>
    </location>
    <ligand>
        <name>NAD(+)</name>
        <dbReference type="ChEBI" id="CHEBI:57540"/>
    </ligand>
</feature>
<dbReference type="PIRSF" id="PIRSF001604">
    <property type="entry name" value="LigA"/>
    <property type="match status" value="1"/>
</dbReference>
<dbReference type="PANTHER" id="PTHR23389:SF9">
    <property type="entry name" value="DNA LIGASE"/>
    <property type="match status" value="1"/>
</dbReference>
<dbReference type="Pfam" id="PF12826">
    <property type="entry name" value="HHH_2"/>
    <property type="match status" value="1"/>
</dbReference>
<dbReference type="GO" id="GO:0003911">
    <property type="term" value="F:DNA ligase (NAD+) activity"/>
    <property type="evidence" value="ECO:0007669"/>
    <property type="project" value="UniProtKB-UniRule"/>
</dbReference>
<dbReference type="Gene3D" id="1.10.287.610">
    <property type="entry name" value="Helix hairpin bin"/>
    <property type="match status" value="1"/>
</dbReference>